<gene>
    <name evidence="9" type="ORF">SCMU_33620</name>
</gene>
<evidence type="ECO:0000256" key="5">
    <source>
        <dbReference type="ARBA" id="ARBA00022989"/>
    </source>
</evidence>
<proteinExistence type="inferred from homology"/>
<name>A0ABN6FL19_SINCY</name>
<protein>
    <submittedName>
        <fullName evidence="9">Xanthine/uracil/vitamin C permease family protein</fullName>
    </submittedName>
</protein>
<dbReference type="InterPro" id="IPR045018">
    <property type="entry name" value="Azg-like"/>
</dbReference>
<evidence type="ECO:0000256" key="4">
    <source>
        <dbReference type="ARBA" id="ARBA00022692"/>
    </source>
</evidence>
<keyword evidence="5 8" id="KW-1133">Transmembrane helix</keyword>
<keyword evidence="6 8" id="KW-0472">Membrane</keyword>
<feature type="transmembrane region" description="Helical" evidence="8">
    <location>
        <begin position="112"/>
        <end position="135"/>
    </location>
</feature>
<feature type="transmembrane region" description="Helical" evidence="8">
    <location>
        <begin position="78"/>
        <end position="100"/>
    </location>
</feature>
<evidence type="ECO:0000256" key="7">
    <source>
        <dbReference type="SAM" id="MobiDB-lite"/>
    </source>
</evidence>
<accession>A0ABN6FL19</accession>
<keyword evidence="10" id="KW-1185">Reference proteome</keyword>
<dbReference type="Pfam" id="PF00860">
    <property type="entry name" value="Xan_ur_permease"/>
    <property type="match status" value="1"/>
</dbReference>
<feature type="transmembrane region" description="Helical" evidence="8">
    <location>
        <begin position="237"/>
        <end position="259"/>
    </location>
</feature>
<feature type="transmembrane region" description="Helical" evidence="8">
    <location>
        <begin position="166"/>
        <end position="187"/>
    </location>
</feature>
<dbReference type="InterPro" id="IPR006043">
    <property type="entry name" value="NCS2"/>
</dbReference>
<feature type="transmembrane region" description="Helical" evidence="8">
    <location>
        <begin position="266"/>
        <end position="287"/>
    </location>
</feature>
<keyword evidence="4 8" id="KW-0812">Transmembrane</keyword>
<dbReference type="PANTHER" id="PTHR43337">
    <property type="entry name" value="XANTHINE/URACIL PERMEASE C887.17-RELATED"/>
    <property type="match status" value="1"/>
</dbReference>
<feature type="compositionally biased region" description="Basic and acidic residues" evidence="7">
    <location>
        <begin position="47"/>
        <end position="57"/>
    </location>
</feature>
<feature type="region of interest" description="Disordered" evidence="7">
    <location>
        <begin position="1"/>
        <end position="57"/>
    </location>
</feature>
<feature type="transmembrane region" description="Helical" evidence="8">
    <location>
        <begin position="325"/>
        <end position="347"/>
    </location>
</feature>
<feature type="compositionally biased region" description="Pro residues" evidence="7">
    <location>
        <begin position="16"/>
        <end position="30"/>
    </location>
</feature>
<evidence type="ECO:0000256" key="3">
    <source>
        <dbReference type="ARBA" id="ARBA00022448"/>
    </source>
</evidence>
<feature type="transmembrane region" description="Helical" evidence="8">
    <location>
        <begin position="142"/>
        <end position="160"/>
    </location>
</feature>
<dbReference type="PANTHER" id="PTHR43337:SF1">
    <property type="entry name" value="XANTHINE_URACIL PERMEASE C887.17-RELATED"/>
    <property type="match status" value="1"/>
</dbReference>
<comment type="similarity">
    <text evidence="2">Belongs to the nucleobase:cation symporter-2 (NCS2) (TC 2.A.40) family. Azg-like subfamily.</text>
</comment>
<dbReference type="RefSeq" id="WP_229230216.1">
    <property type="nucleotide sequence ID" value="NZ_AP024525.1"/>
</dbReference>
<evidence type="ECO:0000256" key="1">
    <source>
        <dbReference type="ARBA" id="ARBA00004127"/>
    </source>
</evidence>
<feature type="transmembrane region" description="Helical" evidence="8">
    <location>
        <begin position="199"/>
        <end position="217"/>
    </location>
</feature>
<feature type="transmembrane region" description="Helical" evidence="8">
    <location>
        <begin position="410"/>
        <end position="427"/>
    </location>
</feature>
<reference evidence="9 10" key="1">
    <citation type="journal article" date="2021" name="J. Biosci. Bioeng.">
        <title>Identification and characterization of a chc gene cluster responsible for the aromatization pathway of cyclohexanecarboxylate degradation in Sinomonas cyclohexanicum ATCC 51369.</title>
        <authorList>
            <person name="Yamamoto T."/>
            <person name="Hasegawa Y."/>
            <person name="Lau P.C.K."/>
            <person name="Iwaki H."/>
        </authorList>
    </citation>
    <scope>NUCLEOTIDE SEQUENCE [LARGE SCALE GENOMIC DNA]</scope>
    <source>
        <strain evidence="9 10">ATCC 51369</strain>
    </source>
</reference>
<comment type="subcellular location">
    <subcellularLocation>
        <location evidence="1">Endomembrane system</location>
        <topology evidence="1">Multi-pass membrane protein</topology>
    </subcellularLocation>
</comment>
<evidence type="ECO:0000256" key="2">
    <source>
        <dbReference type="ARBA" id="ARBA00005697"/>
    </source>
</evidence>
<dbReference type="Proteomes" id="UP001319861">
    <property type="component" value="Chromosome"/>
</dbReference>
<evidence type="ECO:0000313" key="9">
    <source>
        <dbReference type="EMBL" id="BCT77520.1"/>
    </source>
</evidence>
<dbReference type="EMBL" id="AP024525">
    <property type="protein sequence ID" value="BCT77520.1"/>
    <property type="molecule type" value="Genomic_DNA"/>
</dbReference>
<evidence type="ECO:0000313" key="10">
    <source>
        <dbReference type="Proteomes" id="UP001319861"/>
    </source>
</evidence>
<keyword evidence="3" id="KW-0813">Transport</keyword>
<evidence type="ECO:0000256" key="6">
    <source>
        <dbReference type="ARBA" id="ARBA00023136"/>
    </source>
</evidence>
<organism evidence="9 10">
    <name type="scientific">Sinomonas cyclohexanicum</name>
    <name type="common">Corynebacterium cyclohexanicum</name>
    <dbReference type="NCBI Taxonomy" id="322009"/>
    <lineage>
        <taxon>Bacteria</taxon>
        <taxon>Bacillati</taxon>
        <taxon>Actinomycetota</taxon>
        <taxon>Actinomycetes</taxon>
        <taxon>Micrococcales</taxon>
        <taxon>Micrococcaceae</taxon>
        <taxon>Sinomonas</taxon>
    </lineage>
</organism>
<feature type="transmembrane region" description="Helical" evidence="8">
    <location>
        <begin position="464"/>
        <end position="495"/>
    </location>
</feature>
<evidence type="ECO:0000256" key="8">
    <source>
        <dbReference type="SAM" id="Phobius"/>
    </source>
</evidence>
<sequence length="531" mass="54715">MTMQQTLTDELEPAPRTTPAPAGVPGPAQAPSPAAGTTRRRAPGAPEEPKETRPAPRLLDRLFHITQRGSTVSREIRGGLVTFFTMAYIVVLNPLILGGFSADSAPTDVTGAFLPAAQVGAVTGLTAGVLTIIFGIVANLPFGLAAGLGINSFFLAVAMVKEVSWPEAMGLVVINGVLIVLFGVTGARTAIFRAVPKELKAAITVGIGLFIAFIGFVDSGFVTRTPAGPPVQLGHDGSITTLPTLVFVIGLLLMGILVARKVQGGLLIGIVATTILAAVVEAIWHLGPSGPNNPDGWHLNTPVLQGQILAVPDLGLVGHVDLFGAFQRVGALAAITLVFTLVFTNFFDAMGTMTGLAKSAGVAKKDGTFPRLKSAFIIEGFGAVLGGATSGSSNTVYVDSAAGIGEGARTGLASVVTGALFLGAMFLTPLTSVVPLEVASAALVVVGTMMAGQIREIDFHKFHVALPAFLTIVTMPLTYSIANGIGVGFVTWVLVKACTGKVRKVHPLMWIVAAGFIVYFVRGPLGALVGA</sequence>
<feature type="transmembrane region" description="Helical" evidence="8">
    <location>
        <begin position="507"/>
        <end position="529"/>
    </location>
</feature>